<reference evidence="1 2" key="2">
    <citation type="journal article" date="2022" name="Microorganisms">
        <title>Complete Genome Sequences of Two Flavobacterium ammonificans Strains and a Flavobacterium ammoniigenes Strain of Ammonifying Bacterioplankton Isolated from Surface River Water.</title>
        <authorList>
            <person name="Suda W."/>
            <person name="Ogata Y."/>
            <person name="Shindo C."/>
            <person name="Watanabe K."/>
        </authorList>
    </citation>
    <scope>NUCLEOTIDE SEQUENCE [LARGE SCALE GENOMIC DNA]</scope>
    <source>
        <strain evidence="1 2">GENT5</strain>
    </source>
</reference>
<organism evidence="1 2">
    <name type="scientific">Flavobacterium ammoniigenes</name>
    <dbReference type="NCBI Taxonomy" id="1751095"/>
    <lineage>
        <taxon>Bacteria</taxon>
        <taxon>Pseudomonadati</taxon>
        <taxon>Bacteroidota</taxon>
        <taxon>Flavobacteriia</taxon>
        <taxon>Flavobacteriales</taxon>
        <taxon>Flavobacteriaceae</taxon>
        <taxon>Flavobacterium</taxon>
    </lineage>
</organism>
<gene>
    <name evidence="1" type="ORF">GENT5_05700</name>
</gene>
<dbReference type="Proteomes" id="UP001319867">
    <property type="component" value="Chromosome"/>
</dbReference>
<protein>
    <submittedName>
        <fullName evidence="1">Uncharacterized protein</fullName>
    </submittedName>
</protein>
<sequence length="63" mass="7453">MYFLIDFFTHMYSLNFVSQNTNSPAGFIYGLLELYVEHHVTSHPYLGSNYSVFRILYSHENIN</sequence>
<evidence type="ECO:0000313" key="2">
    <source>
        <dbReference type="Proteomes" id="UP001319867"/>
    </source>
</evidence>
<name>A0ABM7V416_9FLAO</name>
<accession>A0ABM7V416</accession>
<evidence type="ECO:0000313" key="1">
    <source>
        <dbReference type="EMBL" id="BDB54265.1"/>
    </source>
</evidence>
<keyword evidence="2" id="KW-1185">Reference proteome</keyword>
<dbReference type="EMBL" id="AP025184">
    <property type="protein sequence ID" value="BDB54265.1"/>
    <property type="molecule type" value="Genomic_DNA"/>
</dbReference>
<proteinExistence type="predicted"/>
<reference evidence="1 2" key="1">
    <citation type="journal article" date="2022" name="Int. J. Syst. Evol. Microbiol.">
        <title>Flavobacterium ammonificans sp. nov. and Flavobacterium ammoniigenes sp. nov., ammonifying bacteria isolated from surface river water.</title>
        <authorList>
            <person name="Watanabe K."/>
            <person name="Kitamura T."/>
            <person name="Ogata Y."/>
            <person name="Shindo C."/>
            <person name="Suda W."/>
        </authorList>
    </citation>
    <scope>NUCLEOTIDE SEQUENCE [LARGE SCALE GENOMIC DNA]</scope>
    <source>
        <strain evidence="1 2">GENT5</strain>
    </source>
</reference>